<dbReference type="InterPro" id="IPR051043">
    <property type="entry name" value="Sulfatase_Mod_Factor_Kinase"/>
</dbReference>
<dbReference type="PANTHER" id="PTHR23150">
    <property type="entry name" value="SULFATASE MODIFYING FACTOR 1, 2"/>
    <property type="match status" value="1"/>
</dbReference>
<dbReference type="InterPro" id="IPR042095">
    <property type="entry name" value="SUMF_sf"/>
</dbReference>
<geneLocation type="plasmid" evidence="3 4">
    <name>Cy782202</name>
</geneLocation>
<evidence type="ECO:0000259" key="2">
    <source>
        <dbReference type="Pfam" id="PF03781"/>
    </source>
</evidence>
<dbReference type="PANTHER" id="PTHR23150:SF19">
    <property type="entry name" value="FORMYLGLYCINE-GENERATING ENZYME"/>
    <property type="match status" value="1"/>
</dbReference>
<dbReference type="Gene3D" id="3.90.1580.10">
    <property type="entry name" value="paralog of FGE (formylglycine-generating enzyme)"/>
    <property type="match status" value="1"/>
</dbReference>
<gene>
    <name evidence="3" type="ordered locus">Cyan7822_6592</name>
</gene>
<dbReference type="GO" id="GO:0120147">
    <property type="term" value="F:formylglycine-generating oxidase activity"/>
    <property type="evidence" value="ECO:0007669"/>
    <property type="project" value="TreeGrafter"/>
</dbReference>
<dbReference type="KEGG" id="cyj:Cyan7822_6592"/>
<keyword evidence="4" id="KW-1185">Reference proteome</keyword>
<reference evidence="4" key="1">
    <citation type="journal article" date="2011" name="MBio">
        <title>Novel metabolic attributes of the genus Cyanothece, comprising a group of unicellular nitrogen-fixing Cyanobacteria.</title>
        <authorList>
            <person name="Bandyopadhyay A."/>
            <person name="Elvitigala T."/>
            <person name="Welsh E."/>
            <person name="Stockel J."/>
            <person name="Liberton M."/>
            <person name="Min H."/>
            <person name="Sherman L.A."/>
            <person name="Pakrasi H.B."/>
        </authorList>
    </citation>
    <scope>NUCLEOTIDE SEQUENCE [LARGE SCALE GENOMIC DNA]</scope>
    <source>
        <strain evidence="4">PCC 7822</strain>
        <plasmid evidence="4">Cy782202</plasmid>
    </source>
</reference>
<evidence type="ECO:0000313" key="4">
    <source>
        <dbReference type="Proteomes" id="UP000008206"/>
    </source>
</evidence>
<dbReference type="Pfam" id="PF03781">
    <property type="entry name" value="FGE-sulfatase"/>
    <property type="match status" value="1"/>
</dbReference>
<accession>E0UN17</accession>
<name>E0UN17_GLOV7</name>
<feature type="signal peptide" evidence="1">
    <location>
        <begin position="1"/>
        <end position="26"/>
    </location>
</feature>
<feature type="domain" description="Sulfatase-modifying factor enzyme-like" evidence="2">
    <location>
        <begin position="101"/>
        <end position="332"/>
    </location>
</feature>
<dbReference type="EMBL" id="CP002200">
    <property type="protein sequence ID" value="ADN18347.1"/>
    <property type="molecule type" value="Genomic_DNA"/>
</dbReference>
<dbReference type="RefSeq" id="WP_013335089.1">
    <property type="nucleotide sequence ID" value="NC_014534.1"/>
</dbReference>
<dbReference type="AlphaFoldDB" id="E0UN17"/>
<dbReference type="InterPro" id="IPR005532">
    <property type="entry name" value="SUMF_dom"/>
</dbReference>
<organism evidence="3 4">
    <name type="scientific">Gloeothece verrucosa (strain PCC 7822)</name>
    <name type="common">Cyanothece sp. (strain PCC 7822)</name>
    <dbReference type="NCBI Taxonomy" id="497965"/>
    <lineage>
        <taxon>Bacteria</taxon>
        <taxon>Bacillati</taxon>
        <taxon>Cyanobacteriota</taxon>
        <taxon>Cyanophyceae</taxon>
        <taxon>Oscillatoriophycideae</taxon>
        <taxon>Chroococcales</taxon>
        <taxon>Aphanothecaceae</taxon>
        <taxon>Gloeothece</taxon>
        <taxon>Gloeothece verrucosa</taxon>
    </lineage>
</organism>
<dbReference type="OrthoDB" id="9768004at2"/>
<dbReference type="SUPFAM" id="SSF56436">
    <property type="entry name" value="C-type lectin-like"/>
    <property type="match status" value="1"/>
</dbReference>
<sequence length="335" mass="37452">MKKNFNRKQFMTLCGWISLGGFSFLAALKRNNSSTIFTQEDKSLKSVINSSPSYPPPPSGTKLLSQNLEVITVNLKGEETRRKVASSKSFRITSSGKPFLEMMAIPGGEFMMGSPSEEMGNDLKEKPRHRVSVPPFYMGKYPVTQAQWYAVMGNNPSFHRDRGDSFPVTVVSWYEALEFCAKLSTLTKLNFNLPTEAQWEYACRGGTTTPFYLGETLTFELANYNSYSTYADELPQPARARTTKVDNFPPNAFGLYDLHGNVSEWCLDVYHEDYQGVPTDGSAWGRGSNVQHNNYRVLRGGSYSDPPWDCRSAFRVGGGTGVQTAFIGFRVVCNV</sequence>
<dbReference type="Proteomes" id="UP000008206">
    <property type="component" value="Plasmid Cy782202"/>
</dbReference>
<keyword evidence="1" id="KW-0732">Signal</keyword>
<protein>
    <recommendedName>
        <fullName evidence="2">Sulfatase-modifying factor enzyme-like domain-containing protein</fullName>
    </recommendedName>
</protein>
<feature type="chain" id="PRO_5003141417" description="Sulfatase-modifying factor enzyme-like domain-containing protein" evidence="1">
    <location>
        <begin position="27"/>
        <end position="335"/>
    </location>
</feature>
<evidence type="ECO:0000313" key="3">
    <source>
        <dbReference type="EMBL" id="ADN18347.1"/>
    </source>
</evidence>
<dbReference type="HOGENOM" id="CLU_012431_2_4_3"/>
<proteinExistence type="predicted"/>
<evidence type="ECO:0000256" key="1">
    <source>
        <dbReference type="SAM" id="SignalP"/>
    </source>
</evidence>
<dbReference type="InterPro" id="IPR016187">
    <property type="entry name" value="CTDL_fold"/>
</dbReference>
<keyword evidence="3" id="KW-0614">Plasmid</keyword>